<dbReference type="GeneID" id="30322478"/>
<feature type="domain" description="SUF system FeS cluster assembly SufBD N-terminal" evidence="3">
    <location>
        <begin position="159"/>
        <end position="220"/>
    </location>
</feature>
<name>A0A0F7HFV2_SERFO</name>
<dbReference type="NCBIfam" id="TIGR01980">
    <property type="entry name" value="sufB"/>
    <property type="match status" value="1"/>
</dbReference>
<dbReference type="InterPro" id="IPR037284">
    <property type="entry name" value="SUF_FeS_clus_asmbl_SufBD_sf"/>
</dbReference>
<dbReference type="SUPFAM" id="SSF101960">
    <property type="entry name" value="Stabilizer of iron transporter SufD"/>
    <property type="match status" value="1"/>
</dbReference>
<sequence length="499" mass="54757">MTRSNVETAKDVPAWVSEGRYKEGFFTQLATDELAKGINEEVVRAISAKRNEPEWMLEFRLEAYRAWLQMEEPHWLKANYDKLNYQDYSYYSAPSCGSCDDACGSQPGAEQQPGASTENGYLTSEVELAFNQLGVPVREGSEVAVDAIFDSVSVATTYREKLAESGVIFCSFGEAIHDHPDLVRKYLGRVVPHNDNFFAALNAAVASDGTFVYVPKGVRCPMELSTYFRINAAKTGQFERTILIADEGSYVSYIEGCSAPVRDSYQLHAAVVEVILHKDAEVKYSTVQNWFSGGGESKGGILNFVTKRALCEGSGSKMSWTQSETGSAITWKYPSVILQGDNSIGEFFSVALTSGYQQADTGTKMIHIGKNTKSTIIAKGISAGHSQNTYRGLVKILPGAENARNFTQCDSMLIGPNSGAHTFPYVETRNNSAQLEHEATTSKIGDDQLFYCLQRGISEDNAISMIVNGFCKDVFSELPLEFAVEAQKLLAISLEHSVG</sequence>
<dbReference type="NCBIfam" id="NF008773">
    <property type="entry name" value="PRK11814.1"/>
    <property type="match status" value="1"/>
</dbReference>
<dbReference type="KEGG" id="sfw:WN53_20085"/>
<evidence type="ECO:0000259" key="2">
    <source>
        <dbReference type="Pfam" id="PF01458"/>
    </source>
</evidence>
<comment type="similarity">
    <text evidence="1">Belongs to the iron-sulfur cluster assembly SufBD family.</text>
</comment>
<dbReference type="Pfam" id="PF01458">
    <property type="entry name" value="SUFBD_core"/>
    <property type="match status" value="1"/>
</dbReference>
<dbReference type="GO" id="GO:0016226">
    <property type="term" value="P:iron-sulfur cluster assembly"/>
    <property type="evidence" value="ECO:0007669"/>
    <property type="project" value="InterPro"/>
</dbReference>
<dbReference type="InterPro" id="IPR045595">
    <property type="entry name" value="SufBD_N"/>
</dbReference>
<evidence type="ECO:0000313" key="5">
    <source>
        <dbReference type="Proteomes" id="UP000270487"/>
    </source>
</evidence>
<dbReference type="RefSeq" id="WP_024486171.1">
    <property type="nucleotide sequence ID" value="NZ_CAMFLQ010000014.1"/>
</dbReference>
<dbReference type="STRING" id="47917.AV650_15905"/>
<dbReference type="Proteomes" id="UP000270487">
    <property type="component" value="Chromosome"/>
</dbReference>
<dbReference type="EMBL" id="LR134492">
    <property type="protein sequence ID" value="VEI69722.1"/>
    <property type="molecule type" value="Genomic_DNA"/>
</dbReference>
<dbReference type="PANTHER" id="PTHR30508:SF1">
    <property type="entry name" value="UPF0051 PROTEIN ABCI8, CHLOROPLASTIC-RELATED"/>
    <property type="match status" value="1"/>
</dbReference>
<organism evidence="4 5">
    <name type="scientific">Serratia fonticola</name>
    <dbReference type="NCBI Taxonomy" id="47917"/>
    <lineage>
        <taxon>Bacteria</taxon>
        <taxon>Pseudomonadati</taxon>
        <taxon>Pseudomonadota</taxon>
        <taxon>Gammaproteobacteria</taxon>
        <taxon>Enterobacterales</taxon>
        <taxon>Yersiniaceae</taxon>
        <taxon>Serratia</taxon>
    </lineage>
</organism>
<protein>
    <submittedName>
        <fullName evidence="4">FeS cluster assembly protein sufB</fullName>
    </submittedName>
</protein>
<dbReference type="InterPro" id="IPR010231">
    <property type="entry name" value="SUF_FeS_clus_asmbl_SufB"/>
</dbReference>
<feature type="domain" description="SUF system FeS cluster assembly SufBD core" evidence="2">
    <location>
        <begin position="228"/>
        <end position="470"/>
    </location>
</feature>
<accession>A0A0F7HFV2</accession>
<reference evidence="4 5" key="1">
    <citation type="submission" date="2018-12" db="EMBL/GenBank/DDBJ databases">
        <authorList>
            <consortium name="Pathogen Informatics"/>
        </authorList>
    </citation>
    <scope>NUCLEOTIDE SEQUENCE [LARGE SCALE GENOMIC DNA]</scope>
    <source>
        <strain evidence="4 5">NCTC13193</strain>
    </source>
</reference>
<evidence type="ECO:0000313" key="4">
    <source>
        <dbReference type="EMBL" id="VEI69722.1"/>
    </source>
</evidence>
<dbReference type="PANTHER" id="PTHR30508">
    <property type="entry name" value="FES CLUSTER ASSEMBLY PROTEIN SUF"/>
    <property type="match status" value="1"/>
</dbReference>
<evidence type="ECO:0000256" key="1">
    <source>
        <dbReference type="ARBA" id="ARBA00043967"/>
    </source>
</evidence>
<gene>
    <name evidence="4" type="primary">sufB</name>
    <name evidence="4" type="ORF">NCTC13193_02758</name>
</gene>
<dbReference type="Pfam" id="PF19295">
    <property type="entry name" value="SufBD_N"/>
    <property type="match status" value="1"/>
</dbReference>
<evidence type="ECO:0000259" key="3">
    <source>
        <dbReference type="Pfam" id="PF19295"/>
    </source>
</evidence>
<dbReference type="InterPro" id="IPR000825">
    <property type="entry name" value="SUF_FeS_clus_asmbl_SufBD_core"/>
</dbReference>
<dbReference type="InterPro" id="IPR055346">
    <property type="entry name" value="Fe-S_cluster_assembly_SufBD"/>
</dbReference>
<proteinExistence type="inferred from homology"/>
<dbReference type="AlphaFoldDB" id="A0A0F7HFV2"/>